<keyword evidence="4" id="KW-1185">Reference proteome</keyword>
<dbReference type="eggNOG" id="COG0762">
    <property type="taxonomic scope" value="Bacteria"/>
</dbReference>
<gene>
    <name evidence="3" type="ordered locus">Sthe_2550</name>
</gene>
<evidence type="ECO:0000313" key="4">
    <source>
        <dbReference type="Proteomes" id="UP000002027"/>
    </source>
</evidence>
<dbReference type="STRING" id="479434.Sthe_2550"/>
<proteinExistence type="predicted"/>
<evidence type="ECO:0000313" key="3">
    <source>
        <dbReference type="EMBL" id="ACZ39965.1"/>
    </source>
</evidence>
<dbReference type="Proteomes" id="UP000002027">
    <property type="component" value="Chromosome 2"/>
</dbReference>
<sequence>MADYERERRVREERRVEETSPVDPPGEYRRRVEHEVVHERDPAQEVLRRRAIFQRIATVVWTIIGFIEALIGLRVLLKLIAANPDNAFVNGVYDFSGVFVNPFLGIVNDPQSGNSVLEINSLIAMVVYLLIGWGLVRLIWLIFYTTEPTEA</sequence>
<accession>D1C822</accession>
<name>D1C822_SPHTD</name>
<keyword evidence="2" id="KW-0472">Membrane</keyword>
<protein>
    <recommendedName>
        <fullName evidence="5">YggT family protein</fullName>
    </recommendedName>
</protein>
<feature type="transmembrane region" description="Helical" evidence="2">
    <location>
        <begin position="119"/>
        <end position="143"/>
    </location>
</feature>
<feature type="region of interest" description="Disordered" evidence="1">
    <location>
        <begin position="1"/>
        <end position="29"/>
    </location>
</feature>
<evidence type="ECO:0000256" key="1">
    <source>
        <dbReference type="SAM" id="MobiDB-lite"/>
    </source>
</evidence>
<dbReference type="HOGENOM" id="CLU_145429_0_0_0"/>
<reference evidence="4" key="1">
    <citation type="submission" date="2009-11" db="EMBL/GenBank/DDBJ databases">
        <title>The complete chromosome 2 of Sphaerobacter thermophilus DSM 20745.</title>
        <authorList>
            <person name="Lucas S."/>
            <person name="Copeland A."/>
            <person name="Lapidus A."/>
            <person name="Glavina del Rio T."/>
            <person name="Dalin E."/>
            <person name="Tice H."/>
            <person name="Bruce D."/>
            <person name="Goodwin L."/>
            <person name="Pitluck S."/>
            <person name="Kyrpides N."/>
            <person name="Mavromatis K."/>
            <person name="Ivanova N."/>
            <person name="Mikhailova N."/>
            <person name="LaButti K.M."/>
            <person name="Clum A."/>
            <person name="Sun H.I."/>
            <person name="Brettin T."/>
            <person name="Detter J.C."/>
            <person name="Han C."/>
            <person name="Larimer F."/>
            <person name="Land M."/>
            <person name="Hauser L."/>
            <person name="Markowitz V."/>
            <person name="Cheng J.F."/>
            <person name="Hugenholtz P."/>
            <person name="Woyke T."/>
            <person name="Wu D."/>
            <person name="Steenblock K."/>
            <person name="Schneider S."/>
            <person name="Pukall R."/>
            <person name="Goeker M."/>
            <person name="Klenk H.P."/>
            <person name="Eisen J.A."/>
        </authorList>
    </citation>
    <scope>NUCLEOTIDE SEQUENCE [LARGE SCALE GENOMIC DNA]</scope>
    <source>
        <strain evidence="4">ATCC 49802 / DSM 20745 / S 6022</strain>
    </source>
</reference>
<dbReference type="EMBL" id="CP001824">
    <property type="protein sequence ID" value="ACZ39965.1"/>
    <property type="molecule type" value="Genomic_DNA"/>
</dbReference>
<keyword evidence="2" id="KW-1133">Transmembrane helix</keyword>
<dbReference type="KEGG" id="sti:Sthe_2550"/>
<keyword evidence="2" id="KW-0812">Transmembrane</keyword>
<dbReference type="InParanoid" id="D1C822"/>
<feature type="transmembrane region" description="Helical" evidence="2">
    <location>
        <begin position="58"/>
        <end position="81"/>
    </location>
</feature>
<dbReference type="RefSeq" id="WP_012873005.1">
    <property type="nucleotide sequence ID" value="NC_013524.1"/>
</dbReference>
<organism evidence="3 4">
    <name type="scientific">Sphaerobacter thermophilus (strain ATCC 49802 / DSM 20745 / KCCM 41009 / NCIMB 13125 / S 6022)</name>
    <dbReference type="NCBI Taxonomy" id="479434"/>
    <lineage>
        <taxon>Bacteria</taxon>
        <taxon>Pseudomonadati</taxon>
        <taxon>Thermomicrobiota</taxon>
        <taxon>Thermomicrobia</taxon>
        <taxon>Sphaerobacterales</taxon>
        <taxon>Sphaerobacterineae</taxon>
        <taxon>Sphaerobacteraceae</taxon>
        <taxon>Sphaerobacter</taxon>
    </lineage>
</organism>
<dbReference type="AlphaFoldDB" id="D1C822"/>
<feature type="compositionally biased region" description="Basic and acidic residues" evidence="1">
    <location>
        <begin position="1"/>
        <end position="18"/>
    </location>
</feature>
<evidence type="ECO:0000256" key="2">
    <source>
        <dbReference type="SAM" id="Phobius"/>
    </source>
</evidence>
<reference evidence="3 4" key="2">
    <citation type="journal article" date="2010" name="Stand. Genomic Sci.">
        <title>Complete genome sequence of Desulfohalobium retbaense type strain (HR(100)).</title>
        <authorList>
            <person name="Spring S."/>
            <person name="Nolan M."/>
            <person name="Lapidus A."/>
            <person name="Glavina Del Rio T."/>
            <person name="Copeland A."/>
            <person name="Tice H."/>
            <person name="Cheng J.F."/>
            <person name="Lucas S."/>
            <person name="Land M."/>
            <person name="Chen F."/>
            <person name="Bruce D."/>
            <person name="Goodwin L."/>
            <person name="Pitluck S."/>
            <person name="Ivanova N."/>
            <person name="Mavromatis K."/>
            <person name="Mikhailova N."/>
            <person name="Pati A."/>
            <person name="Chen A."/>
            <person name="Palaniappan K."/>
            <person name="Hauser L."/>
            <person name="Chang Y.J."/>
            <person name="Jeffries C.D."/>
            <person name="Munk C."/>
            <person name="Kiss H."/>
            <person name="Chain P."/>
            <person name="Han C."/>
            <person name="Brettin T."/>
            <person name="Detter J.C."/>
            <person name="Schuler E."/>
            <person name="Goker M."/>
            <person name="Rohde M."/>
            <person name="Bristow J."/>
            <person name="Eisen J.A."/>
            <person name="Markowitz V."/>
            <person name="Hugenholtz P."/>
            <person name="Kyrpides N.C."/>
            <person name="Klenk H.P."/>
        </authorList>
    </citation>
    <scope>NUCLEOTIDE SEQUENCE [LARGE SCALE GENOMIC DNA]</scope>
    <source>
        <strain evidence="4">ATCC 49802 / DSM 20745 / S 6022</strain>
    </source>
</reference>
<evidence type="ECO:0008006" key="5">
    <source>
        <dbReference type="Google" id="ProtNLM"/>
    </source>
</evidence>